<evidence type="ECO:0000313" key="3">
    <source>
        <dbReference type="Proteomes" id="UP001596407"/>
    </source>
</evidence>
<feature type="transmembrane region" description="Helical" evidence="1">
    <location>
        <begin position="31"/>
        <end position="51"/>
    </location>
</feature>
<evidence type="ECO:0000313" key="2">
    <source>
        <dbReference type="EMBL" id="MFC7078826.1"/>
    </source>
</evidence>
<dbReference type="Proteomes" id="UP001596407">
    <property type="component" value="Unassembled WGS sequence"/>
</dbReference>
<keyword evidence="1" id="KW-1133">Transmembrane helix</keyword>
<feature type="transmembrane region" description="Helical" evidence="1">
    <location>
        <begin position="63"/>
        <end position="81"/>
    </location>
</feature>
<keyword evidence="1" id="KW-0472">Membrane</keyword>
<dbReference type="AlphaFoldDB" id="A0ABD5WEI7"/>
<evidence type="ECO:0000256" key="1">
    <source>
        <dbReference type="SAM" id="Phobius"/>
    </source>
</evidence>
<sequence>MATDSGDRATFESVDWSAVDRGRRLPAARTLAFLAAVGLLLAAFAYDYLVADGPLAAGWSPTPLDWLSLVGVAAFACYVVVPLARNRQLTRRYWRQLRQDRLAVASLGWLVFSSSSRWSGR</sequence>
<accession>A0ABD5WEI7</accession>
<protein>
    <submittedName>
        <fullName evidence="2">Uncharacterized protein</fullName>
    </submittedName>
</protein>
<keyword evidence="3" id="KW-1185">Reference proteome</keyword>
<gene>
    <name evidence="2" type="ORF">ACFQJ6_00455</name>
</gene>
<organism evidence="2 3">
    <name type="scientific">Halorussus caseinilyticus</name>
    <dbReference type="NCBI Taxonomy" id="3034025"/>
    <lineage>
        <taxon>Archaea</taxon>
        <taxon>Methanobacteriati</taxon>
        <taxon>Methanobacteriota</taxon>
        <taxon>Stenosarchaea group</taxon>
        <taxon>Halobacteria</taxon>
        <taxon>Halobacteriales</taxon>
        <taxon>Haladaptataceae</taxon>
        <taxon>Halorussus</taxon>
    </lineage>
</organism>
<comment type="caution">
    <text evidence="2">The sequence shown here is derived from an EMBL/GenBank/DDBJ whole genome shotgun (WGS) entry which is preliminary data.</text>
</comment>
<name>A0ABD5WEI7_9EURY</name>
<reference evidence="2 3" key="1">
    <citation type="journal article" date="2019" name="Int. J. Syst. Evol. Microbiol.">
        <title>The Global Catalogue of Microorganisms (GCM) 10K type strain sequencing project: providing services to taxonomists for standard genome sequencing and annotation.</title>
        <authorList>
            <consortium name="The Broad Institute Genomics Platform"/>
            <consortium name="The Broad Institute Genome Sequencing Center for Infectious Disease"/>
            <person name="Wu L."/>
            <person name="Ma J."/>
        </authorList>
    </citation>
    <scope>NUCLEOTIDE SEQUENCE [LARGE SCALE GENOMIC DNA]</scope>
    <source>
        <strain evidence="2 3">DT72</strain>
    </source>
</reference>
<dbReference type="EMBL" id="JBHSZH010000001">
    <property type="protein sequence ID" value="MFC7078826.1"/>
    <property type="molecule type" value="Genomic_DNA"/>
</dbReference>
<proteinExistence type="predicted"/>
<dbReference type="RefSeq" id="WP_382208399.1">
    <property type="nucleotide sequence ID" value="NZ_JBHSZH010000001.1"/>
</dbReference>
<keyword evidence="1" id="KW-0812">Transmembrane</keyword>